<dbReference type="Proteomes" id="UP001165960">
    <property type="component" value="Unassembled WGS sequence"/>
</dbReference>
<sequence length="318" mass="36158">MATLRVFAARDAFKHHTQYPIIARFPINHKYYSTPKIKPNSKKVSPNAYLSSEPEVVEQGYLAKFKSFFNFYKNGFKQVFSNRAQAKLLLYKQKQGHQITWREQQLIRSAAQDTKKLVPFGILVVILPEAIPFLVVGAPHMVPSTCVTPDQLLKKRTKLQERRDAITALATRSTVVNPDLLSSKDFATPERTIQAIKAHHASFALDLLELKPLKAYCKYMEISTLGFSGLLKKRLSHKIQLLRSDDMLLRKEGVDHLSTAELISANEERGMRTLNQTDAQLRKSLQDWIAVSLFDSPPAPEVFLIVSRIFVNNIQIKA</sequence>
<evidence type="ECO:0000313" key="1">
    <source>
        <dbReference type="EMBL" id="KAJ9075648.1"/>
    </source>
</evidence>
<keyword evidence="2" id="KW-1185">Reference proteome</keyword>
<dbReference type="EMBL" id="QTSX02002403">
    <property type="protein sequence ID" value="KAJ9075648.1"/>
    <property type="molecule type" value="Genomic_DNA"/>
</dbReference>
<organism evidence="1 2">
    <name type="scientific">Entomophthora muscae</name>
    <dbReference type="NCBI Taxonomy" id="34485"/>
    <lineage>
        <taxon>Eukaryota</taxon>
        <taxon>Fungi</taxon>
        <taxon>Fungi incertae sedis</taxon>
        <taxon>Zoopagomycota</taxon>
        <taxon>Entomophthoromycotina</taxon>
        <taxon>Entomophthoromycetes</taxon>
        <taxon>Entomophthorales</taxon>
        <taxon>Entomophthoraceae</taxon>
        <taxon>Entomophthora</taxon>
    </lineage>
</organism>
<accession>A0ACC2TM90</accession>
<comment type="caution">
    <text evidence="1">The sequence shown here is derived from an EMBL/GenBank/DDBJ whole genome shotgun (WGS) entry which is preliminary data.</text>
</comment>
<name>A0ACC2TM90_9FUNG</name>
<reference evidence="1" key="1">
    <citation type="submission" date="2022-04" db="EMBL/GenBank/DDBJ databases">
        <title>Genome of the entomopathogenic fungus Entomophthora muscae.</title>
        <authorList>
            <person name="Elya C."/>
            <person name="Lovett B.R."/>
            <person name="Lee E."/>
            <person name="Macias A.M."/>
            <person name="Hajek A.E."/>
            <person name="De Bivort B.L."/>
            <person name="Kasson M.T."/>
            <person name="De Fine Licht H.H."/>
            <person name="Stajich J.E."/>
        </authorList>
    </citation>
    <scope>NUCLEOTIDE SEQUENCE</scope>
    <source>
        <strain evidence="1">Berkeley</strain>
    </source>
</reference>
<protein>
    <submittedName>
        <fullName evidence="1">Uncharacterized protein</fullName>
    </submittedName>
</protein>
<gene>
    <name evidence="1" type="ORF">DSO57_1033889</name>
</gene>
<proteinExistence type="predicted"/>
<evidence type="ECO:0000313" key="2">
    <source>
        <dbReference type="Proteomes" id="UP001165960"/>
    </source>
</evidence>